<proteinExistence type="predicted"/>
<dbReference type="STRING" id="1203076.GCA_000312405_01067"/>
<accession>A0A0R2H1I0</accession>
<reference evidence="1 2" key="1">
    <citation type="journal article" date="2015" name="Genome Announc.">
        <title>Expanding the biotechnology potential of lactobacilli through comparative genomics of 213 strains and associated genera.</title>
        <authorList>
            <person name="Sun Z."/>
            <person name="Harris H.M."/>
            <person name="McCann A."/>
            <person name="Guo C."/>
            <person name="Argimon S."/>
            <person name="Zhang W."/>
            <person name="Yang X."/>
            <person name="Jeffery I.B."/>
            <person name="Cooney J.C."/>
            <person name="Kagawa T.F."/>
            <person name="Liu W."/>
            <person name="Song Y."/>
            <person name="Salvetti E."/>
            <person name="Wrobel A."/>
            <person name="Rasinkangas P."/>
            <person name="Parkhill J."/>
            <person name="Rea M.C."/>
            <person name="O'Sullivan O."/>
            <person name="Ritari J."/>
            <person name="Douillard F.P."/>
            <person name="Paul Ross R."/>
            <person name="Yang R."/>
            <person name="Briner A.E."/>
            <person name="Felis G.E."/>
            <person name="de Vos W.M."/>
            <person name="Barrangou R."/>
            <person name="Klaenhammer T.R."/>
            <person name="Caufield P.W."/>
            <person name="Cui Y."/>
            <person name="Zhang H."/>
            <person name="O'Toole P.W."/>
        </authorList>
    </citation>
    <scope>NUCLEOTIDE SEQUENCE [LARGE SCALE GENOMIC DNA]</scope>
    <source>
        <strain evidence="1 2">DSM 14792</strain>
    </source>
</reference>
<evidence type="ECO:0000313" key="1">
    <source>
        <dbReference type="EMBL" id="KRN43852.1"/>
    </source>
</evidence>
<dbReference type="PATRIC" id="fig|148604.4.peg.1247"/>
<gene>
    <name evidence="1" type="ORF">IV41_GL001210</name>
</gene>
<protein>
    <submittedName>
        <fullName evidence="1">Uncharacterized protein</fullName>
    </submittedName>
</protein>
<keyword evidence="2" id="KW-1185">Reference proteome</keyword>
<dbReference type="AlphaFoldDB" id="A0A0R2H1I0"/>
<organism evidence="1 2">
    <name type="scientific">Limosilactobacillus ingluviei</name>
    <dbReference type="NCBI Taxonomy" id="148604"/>
    <lineage>
        <taxon>Bacteria</taxon>
        <taxon>Bacillati</taxon>
        <taxon>Bacillota</taxon>
        <taxon>Bacilli</taxon>
        <taxon>Lactobacillales</taxon>
        <taxon>Lactobacillaceae</taxon>
        <taxon>Limosilactobacillus</taxon>
    </lineage>
</organism>
<dbReference type="EMBL" id="JQBA01000031">
    <property type="protein sequence ID" value="KRN43852.1"/>
    <property type="molecule type" value="Genomic_DNA"/>
</dbReference>
<name>A0A0R2H1I0_9LACO</name>
<comment type="caution">
    <text evidence="1">The sequence shown here is derived from an EMBL/GenBank/DDBJ whole genome shotgun (WGS) entry which is preliminary data.</text>
</comment>
<dbReference type="Proteomes" id="UP000051639">
    <property type="component" value="Unassembled WGS sequence"/>
</dbReference>
<sequence length="111" mass="12444">MQQLLSEPSVATIKQVSWQSDTILPQYYSLAVMIQDDWGRCTPVQLRLVAPARQLPVALNHLTNLVTKPRSAQPPVIFFLAPLAAWNTLHFIEVSLDRLGPRLRCGQGKLV</sequence>
<evidence type="ECO:0000313" key="2">
    <source>
        <dbReference type="Proteomes" id="UP000051639"/>
    </source>
</evidence>